<dbReference type="AlphaFoldDB" id="A0AAE1JNR2"/>
<evidence type="ECO:0000313" key="2">
    <source>
        <dbReference type="Proteomes" id="UP001293593"/>
    </source>
</evidence>
<name>A0AAE1JNR2_9FABA</name>
<keyword evidence="2" id="KW-1185">Reference proteome</keyword>
<accession>A0AAE1JNR2</accession>
<protein>
    <submittedName>
        <fullName evidence="1">Uncharacterized protein</fullName>
    </submittedName>
</protein>
<proteinExistence type="predicted"/>
<gene>
    <name evidence="1" type="ORF">QN277_017187</name>
</gene>
<dbReference type="EMBL" id="JAWXYG010000004">
    <property type="protein sequence ID" value="KAK4273876.1"/>
    <property type="molecule type" value="Genomic_DNA"/>
</dbReference>
<evidence type="ECO:0000313" key="1">
    <source>
        <dbReference type="EMBL" id="KAK4273876.1"/>
    </source>
</evidence>
<dbReference type="Proteomes" id="UP001293593">
    <property type="component" value="Unassembled WGS sequence"/>
</dbReference>
<reference evidence="1" key="1">
    <citation type="submission" date="2023-10" db="EMBL/GenBank/DDBJ databases">
        <title>Chromosome-level genome of the transformable northern wattle, Acacia crassicarpa.</title>
        <authorList>
            <person name="Massaro I."/>
            <person name="Sinha N.R."/>
            <person name="Poethig S."/>
            <person name="Leichty A.R."/>
        </authorList>
    </citation>
    <scope>NUCLEOTIDE SEQUENCE</scope>
    <source>
        <strain evidence="1">Acra3RX</strain>
        <tissue evidence="1">Leaf</tissue>
    </source>
</reference>
<comment type="caution">
    <text evidence="1">The sequence shown here is derived from an EMBL/GenBank/DDBJ whole genome shotgun (WGS) entry which is preliminary data.</text>
</comment>
<sequence length="113" mass="12752">MARMVELHGGHLVSHERTEEVNQALLDLIKASQLEMKTHDWSNLPKKNFRAEKKVLVSKTDIQGGSNVSLMSRLVEKLQLCLFCLFMPIESGRKLLECLKPVQVGSSPSYVCQ</sequence>
<organism evidence="1 2">
    <name type="scientific">Acacia crassicarpa</name>
    <name type="common">northern wattle</name>
    <dbReference type="NCBI Taxonomy" id="499986"/>
    <lineage>
        <taxon>Eukaryota</taxon>
        <taxon>Viridiplantae</taxon>
        <taxon>Streptophyta</taxon>
        <taxon>Embryophyta</taxon>
        <taxon>Tracheophyta</taxon>
        <taxon>Spermatophyta</taxon>
        <taxon>Magnoliopsida</taxon>
        <taxon>eudicotyledons</taxon>
        <taxon>Gunneridae</taxon>
        <taxon>Pentapetalae</taxon>
        <taxon>rosids</taxon>
        <taxon>fabids</taxon>
        <taxon>Fabales</taxon>
        <taxon>Fabaceae</taxon>
        <taxon>Caesalpinioideae</taxon>
        <taxon>mimosoid clade</taxon>
        <taxon>Acacieae</taxon>
        <taxon>Acacia</taxon>
    </lineage>
</organism>